<evidence type="ECO:0000313" key="3">
    <source>
        <dbReference type="EMBL" id="SFR57653.1"/>
    </source>
</evidence>
<keyword evidence="3" id="KW-0808">Transferase</keyword>
<dbReference type="PROSITE" id="PS50943">
    <property type="entry name" value="HTH_CROC1"/>
    <property type="match status" value="1"/>
</dbReference>
<dbReference type="InterPro" id="IPR001387">
    <property type="entry name" value="Cro/C1-type_HTH"/>
</dbReference>
<evidence type="ECO:0000313" key="4">
    <source>
        <dbReference type="Proteomes" id="UP000199659"/>
    </source>
</evidence>
<dbReference type="AlphaFoldDB" id="A0A1I6HT97"/>
<dbReference type="PANTHER" id="PTHR21064:SF6">
    <property type="entry name" value="AMINOGLYCOSIDE PHOSPHOTRANSFERASE DOMAIN-CONTAINING PROTEIN"/>
    <property type="match status" value="1"/>
</dbReference>
<dbReference type="PANTHER" id="PTHR21064">
    <property type="entry name" value="AMINOGLYCOSIDE PHOSPHOTRANSFERASE DOMAIN-CONTAINING PROTEIN-RELATED"/>
    <property type="match status" value="1"/>
</dbReference>
<organism evidence="3 4">
    <name type="scientific">Anaeromicropila populeti</name>
    <dbReference type="NCBI Taxonomy" id="37658"/>
    <lineage>
        <taxon>Bacteria</taxon>
        <taxon>Bacillati</taxon>
        <taxon>Bacillota</taxon>
        <taxon>Clostridia</taxon>
        <taxon>Lachnospirales</taxon>
        <taxon>Lachnospiraceae</taxon>
        <taxon>Anaeromicropila</taxon>
    </lineage>
</organism>
<name>A0A1I6HT97_9FIRM</name>
<dbReference type="SUPFAM" id="SSF47413">
    <property type="entry name" value="lambda repressor-like DNA-binding domains"/>
    <property type="match status" value="1"/>
</dbReference>
<dbReference type="SUPFAM" id="SSF56112">
    <property type="entry name" value="Protein kinase-like (PK-like)"/>
    <property type="match status" value="1"/>
</dbReference>
<feature type="domain" description="HTH cro/C1-type" evidence="2">
    <location>
        <begin position="1"/>
        <end position="38"/>
    </location>
</feature>
<evidence type="ECO:0000256" key="1">
    <source>
        <dbReference type="ARBA" id="ARBA00038240"/>
    </source>
</evidence>
<dbReference type="EMBL" id="FOYZ01000001">
    <property type="protein sequence ID" value="SFR57653.1"/>
    <property type="molecule type" value="Genomic_DNA"/>
</dbReference>
<dbReference type="Proteomes" id="UP000199659">
    <property type="component" value="Unassembled WGS sequence"/>
</dbReference>
<accession>A0A1I6HT97</accession>
<dbReference type="STRING" id="37658.SAMN05661086_00269"/>
<dbReference type="Gene3D" id="3.30.200.20">
    <property type="entry name" value="Phosphorylase Kinase, domain 1"/>
    <property type="match status" value="1"/>
</dbReference>
<dbReference type="InterPro" id="IPR010982">
    <property type="entry name" value="Lambda_DNA-bd_dom_sf"/>
</dbReference>
<evidence type="ECO:0000259" key="2">
    <source>
        <dbReference type="PROSITE" id="PS50943"/>
    </source>
</evidence>
<keyword evidence="4" id="KW-1185">Reference proteome</keyword>
<proteinExistence type="inferred from homology"/>
<dbReference type="Gene3D" id="1.10.260.40">
    <property type="entry name" value="lambda repressor-like DNA-binding domains"/>
    <property type="match status" value="1"/>
</dbReference>
<dbReference type="InterPro" id="IPR050249">
    <property type="entry name" value="Pseudomonas-type_ThrB"/>
</dbReference>
<dbReference type="OrthoDB" id="1921428at2"/>
<comment type="similarity">
    <text evidence="1">Belongs to the pseudomonas-type ThrB family.</text>
</comment>
<dbReference type="Pfam" id="PF01636">
    <property type="entry name" value="APH"/>
    <property type="match status" value="1"/>
</dbReference>
<dbReference type="GO" id="GO:0019202">
    <property type="term" value="F:amino acid kinase activity"/>
    <property type="evidence" value="ECO:0007669"/>
    <property type="project" value="TreeGrafter"/>
</dbReference>
<gene>
    <name evidence="3" type="ORF">SAMN05661086_00269</name>
</gene>
<protein>
    <submittedName>
        <fullName evidence="3">Phosphotransferase enzyme family protein</fullName>
    </submittedName>
</protein>
<dbReference type="InterPro" id="IPR011009">
    <property type="entry name" value="Kinase-like_dom_sf"/>
</dbReference>
<reference evidence="3 4" key="1">
    <citation type="submission" date="2016-10" db="EMBL/GenBank/DDBJ databases">
        <authorList>
            <person name="de Groot N.N."/>
        </authorList>
    </citation>
    <scope>NUCLEOTIDE SEQUENCE [LARGE SCALE GENOMIC DNA]</scope>
    <source>
        <strain evidence="3 4">743A</strain>
    </source>
</reference>
<dbReference type="InterPro" id="IPR002575">
    <property type="entry name" value="Aminoglycoside_PTrfase"/>
</dbReference>
<sequence>MLNISEKTVSKWECGNGLPEVVYMLPLCNILGITVNELLAGEYLHIEEFLQKMDISRLELMKQLEFEQLKMLMYKLYGLEVDSMEISDKGAGSLTYFVNASEKKYVIKYASDNNMNNPELEPKLCEYLRENGIPACEFIKNLQGRVISTDENGRRFHVQKFIEGITYSYNEATDFLLKEAAEFLSKIHLVLKDYEELPDGIGTEFFQYRTPESTLISYENSLQMALQSGDYDNAEDIRNNIEILKRFTNDTIDISELSCGNTHGDFMISQILCDDYGIIKGIIDWTTACRHPYVWEIVRSYVFMAPECKHGEINMDKFEVYLKTYLNKGKLKQYDMENAGKMFFQFLAVCDFYGQYYHSLARNRHVYLQQAKLSAKLLKWFEQHIDELTNRLNKIATEM</sequence>
<dbReference type="GO" id="GO:0003677">
    <property type="term" value="F:DNA binding"/>
    <property type="evidence" value="ECO:0007669"/>
    <property type="project" value="InterPro"/>
</dbReference>
<dbReference type="Gene3D" id="3.90.1200.10">
    <property type="match status" value="1"/>
</dbReference>